<proteinExistence type="predicted"/>
<gene>
    <name evidence="1" type="ORF">DPMN_107272</name>
</gene>
<protein>
    <submittedName>
        <fullName evidence="1">Uncharacterized protein</fullName>
    </submittedName>
</protein>
<reference evidence="1" key="2">
    <citation type="submission" date="2020-11" db="EMBL/GenBank/DDBJ databases">
        <authorList>
            <person name="McCartney M.A."/>
            <person name="Auch B."/>
            <person name="Kono T."/>
            <person name="Mallez S."/>
            <person name="Becker A."/>
            <person name="Gohl D.M."/>
            <person name="Silverstein K.A.T."/>
            <person name="Koren S."/>
            <person name="Bechman K.B."/>
            <person name="Herman A."/>
            <person name="Abrahante J.E."/>
            <person name="Garbe J."/>
        </authorList>
    </citation>
    <scope>NUCLEOTIDE SEQUENCE</scope>
    <source>
        <strain evidence="1">Duluth1</strain>
        <tissue evidence="1">Whole animal</tissue>
    </source>
</reference>
<organism evidence="1 2">
    <name type="scientific">Dreissena polymorpha</name>
    <name type="common">Zebra mussel</name>
    <name type="synonym">Mytilus polymorpha</name>
    <dbReference type="NCBI Taxonomy" id="45954"/>
    <lineage>
        <taxon>Eukaryota</taxon>
        <taxon>Metazoa</taxon>
        <taxon>Spiralia</taxon>
        <taxon>Lophotrochozoa</taxon>
        <taxon>Mollusca</taxon>
        <taxon>Bivalvia</taxon>
        <taxon>Autobranchia</taxon>
        <taxon>Heteroconchia</taxon>
        <taxon>Euheterodonta</taxon>
        <taxon>Imparidentia</taxon>
        <taxon>Neoheterodontei</taxon>
        <taxon>Myida</taxon>
        <taxon>Dreissenoidea</taxon>
        <taxon>Dreissenidae</taxon>
        <taxon>Dreissena</taxon>
    </lineage>
</organism>
<name>A0A9D4QJS0_DREPO</name>
<accession>A0A9D4QJS0</accession>
<dbReference type="EMBL" id="JAIWYP010000004">
    <property type="protein sequence ID" value="KAH3833956.1"/>
    <property type="molecule type" value="Genomic_DNA"/>
</dbReference>
<evidence type="ECO:0000313" key="2">
    <source>
        <dbReference type="Proteomes" id="UP000828390"/>
    </source>
</evidence>
<dbReference type="AlphaFoldDB" id="A0A9D4QJS0"/>
<reference evidence="1" key="1">
    <citation type="journal article" date="2019" name="bioRxiv">
        <title>The Genome of the Zebra Mussel, Dreissena polymorpha: A Resource for Invasive Species Research.</title>
        <authorList>
            <person name="McCartney M.A."/>
            <person name="Auch B."/>
            <person name="Kono T."/>
            <person name="Mallez S."/>
            <person name="Zhang Y."/>
            <person name="Obille A."/>
            <person name="Becker A."/>
            <person name="Abrahante J.E."/>
            <person name="Garbe J."/>
            <person name="Badalamenti J.P."/>
            <person name="Herman A."/>
            <person name="Mangelson H."/>
            <person name="Liachko I."/>
            <person name="Sullivan S."/>
            <person name="Sone E.D."/>
            <person name="Koren S."/>
            <person name="Silverstein K.A.T."/>
            <person name="Beckman K.B."/>
            <person name="Gohl D.M."/>
        </authorList>
    </citation>
    <scope>NUCLEOTIDE SEQUENCE</scope>
    <source>
        <strain evidence="1">Duluth1</strain>
        <tissue evidence="1">Whole animal</tissue>
    </source>
</reference>
<sequence length="50" mass="5804">MRAVVWWRPVRLGRSDPICGDFWEMVFSSGSDILTIELFYVLLGNPRYPG</sequence>
<keyword evidence="2" id="KW-1185">Reference proteome</keyword>
<dbReference type="Proteomes" id="UP000828390">
    <property type="component" value="Unassembled WGS sequence"/>
</dbReference>
<evidence type="ECO:0000313" key="1">
    <source>
        <dbReference type="EMBL" id="KAH3833956.1"/>
    </source>
</evidence>
<comment type="caution">
    <text evidence="1">The sequence shown here is derived from an EMBL/GenBank/DDBJ whole genome shotgun (WGS) entry which is preliminary data.</text>
</comment>